<dbReference type="GO" id="GO:0006886">
    <property type="term" value="P:intracellular protein transport"/>
    <property type="evidence" value="ECO:0007669"/>
    <property type="project" value="InterPro"/>
</dbReference>
<dbReference type="InterPro" id="IPR000744">
    <property type="entry name" value="NSF_attach"/>
</dbReference>
<dbReference type="GO" id="GO:0019905">
    <property type="term" value="F:syntaxin binding"/>
    <property type="evidence" value="ECO:0007669"/>
    <property type="project" value="TreeGrafter"/>
</dbReference>
<sequence>MASWFSKSPEKLVQSANKLKQQQQWLQAGDEFCEAAVLYKSKDEVEVANCLRDAANCYIKVDERYAIMAMEAAAIIESEQGKFQYSAELHKNIAELALSLDRKKPRIDNWLSIGGALDMKRQIRFRQFCQSSRSMSATRLAVQHLEKAADYFNSEGSPANEADCSAQMAELLADSGDLVEAAEIYDKLAELAWKHEFLALGAKTKAFRACLCRLAAGLELRMDEMEKRCPSLTGSDECTLVKSLDEACDSATVDAAIRQFGRLNQADEWTKRRLDAVRGKRAGPRLA</sequence>
<dbReference type="GO" id="GO:0005483">
    <property type="term" value="F:soluble NSF attachment protein activity"/>
    <property type="evidence" value="ECO:0007669"/>
    <property type="project" value="TreeGrafter"/>
</dbReference>
<organism evidence="4 5">
    <name type="scientific">Macrostomum lignano</name>
    <dbReference type="NCBI Taxonomy" id="282301"/>
    <lineage>
        <taxon>Eukaryota</taxon>
        <taxon>Metazoa</taxon>
        <taxon>Spiralia</taxon>
        <taxon>Lophotrochozoa</taxon>
        <taxon>Platyhelminthes</taxon>
        <taxon>Rhabditophora</taxon>
        <taxon>Macrostomorpha</taxon>
        <taxon>Macrostomida</taxon>
        <taxon>Macrostomidae</taxon>
        <taxon>Macrostomum</taxon>
    </lineage>
</organism>
<evidence type="ECO:0000256" key="2">
    <source>
        <dbReference type="ARBA" id="ARBA00022448"/>
    </source>
</evidence>
<gene>
    <name evidence="4" type="ORF">BOX15_Mlig015185g2</name>
</gene>
<evidence type="ECO:0000256" key="1">
    <source>
        <dbReference type="ARBA" id="ARBA00010050"/>
    </source>
</evidence>
<dbReference type="GO" id="GO:0005774">
    <property type="term" value="C:vacuolar membrane"/>
    <property type="evidence" value="ECO:0007669"/>
    <property type="project" value="TreeGrafter"/>
</dbReference>
<keyword evidence="3" id="KW-0653">Protein transport</keyword>
<accession>A0A267G1B5</accession>
<evidence type="ECO:0000256" key="3">
    <source>
        <dbReference type="ARBA" id="ARBA00022927"/>
    </source>
</evidence>
<dbReference type="GO" id="GO:0035494">
    <property type="term" value="P:SNARE complex disassembly"/>
    <property type="evidence" value="ECO:0007669"/>
    <property type="project" value="TreeGrafter"/>
</dbReference>
<evidence type="ECO:0000313" key="4">
    <source>
        <dbReference type="EMBL" id="PAA79766.1"/>
    </source>
</evidence>
<evidence type="ECO:0008006" key="6">
    <source>
        <dbReference type="Google" id="ProtNLM"/>
    </source>
</evidence>
<name>A0A267G1B5_9PLAT</name>
<dbReference type="AlphaFoldDB" id="A0A267G1B5"/>
<dbReference type="STRING" id="282301.A0A267G1B5"/>
<dbReference type="Pfam" id="PF14938">
    <property type="entry name" value="SNAP"/>
    <property type="match status" value="2"/>
</dbReference>
<dbReference type="InterPro" id="IPR011990">
    <property type="entry name" value="TPR-like_helical_dom_sf"/>
</dbReference>
<keyword evidence="2" id="KW-0813">Transport</keyword>
<reference evidence="4 5" key="1">
    <citation type="submission" date="2017-06" db="EMBL/GenBank/DDBJ databases">
        <title>A platform for efficient transgenesis in Macrostomum lignano, a flatworm model organism for stem cell research.</title>
        <authorList>
            <person name="Berezikov E."/>
        </authorList>
    </citation>
    <scope>NUCLEOTIDE SEQUENCE [LARGE SCALE GENOMIC DNA]</scope>
    <source>
        <strain evidence="4">DV1</strain>
        <tissue evidence="4">Whole organism</tissue>
    </source>
</reference>
<dbReference type="PANTHER" id="PTHR13768:SF8">
    <property type="entry name" value="ALPHA-SOLUBLE NSF ATTACHMENT PROTEIN"/>
    <property type="match status" value="1"/>
</dbReference>
<dbReference type="SUPFAM" id="SSF48452">
    <property type="entry name" value="TPR-like"/>
    <property type="match status" value="2"/>
</dbReference>
<protein>
    <recommendedName>
        <fullName evidence="6">TPR_REGION domain-containing protein</fullName>
    </recommendedName>
</protein>
<dbReference type="Proteomes" id="UP000215902">
    <property type="component" value="Unassembled WGS sequence"/>
</dbReference>
<dbReference type="OrthoDB" id="9984275at2759"/>
<dbReference type="PANTHER" id="PTHR13768">
    <property type="entry name" value="SOLUBLE NSF ATTACHMENT PROTEIN SNAP"/>
    <property type="match status" value="1"/>
</dbReference>
<comment type="caution">
    <text evidence="4">The sequence shown here is derived from an EMBL/GenBank/DDBJ whole genome shotgun (WGS) entry which is preliminary data.</text>
</comment>
<dbReference type="GO" id="GO:0031201">
    <property type="term" value="C:SNARE complex"/>
    <property type="evidence" value="ECO:0007669"/>
    <property type="project" value="TreeGrafter"/>
</dbReference>
<proteinExistence type="inferred from homology"/>
<dbReference type="EMBL" id="NIVC01000617">
    <property type="protein sequence ID" value="PAA79766.1"/>
    <property type="molecule type" value="Genomic_DNA"/>
</dbReference>
<keyword evidence="5" id="KW-1185">Reference proteome</keyword>
<dbReference type="Gene3D" id="1.25.40.10">
    <property type="entry name" value="Tetratricopeptide repeat domain"/>
    <property type="match status" value="1"/>
</dbReference>
<comment type="similarity">
    <text evidence="1">Belongs to the SNAP family.</text>
</comment>
<evidence type="ECO:0000313" key="5">
    <source>
        <dbReference type="Proteomes" id="UP000215902"/>
    </source>
</evidence>